<name>A0AAN6ZXQ6_9PEZI</name>
<feature type="region of interest" description="Disordered" evidence="1">
    <location>
        <begin position="166"/>
        <end position="186"/>
    </location>
</feature>
<accession>A0AAN6ZXQ6</accession>
<dbReference type="Gene3D" id="3.40.390.10">
    <property type="entry name" value="Collagenase (Catalytic Domain)"/>
    <property type="match status" value="1"/>
</dbReference>
<proteinExistence type="predicted"/>
<sequence>MLSLSAFILSLLLVTTGVYAGNRAWEPPIHYAKAAIAARDLSGVNNIYFNGTNVSSDYHAHQKRFFGISSPATTGSYPHLWPSGNIDACFEDRTHQHDGATKHTRDILYDNLITARQLWRQNGLDDGDGHFRFNILPEDDAGCERSQRSTHLLIMYAGENVRKMSTSVGVDQPRGSPENNGPDSDLGPTMILTDILDIGMGNVVANYAHEMGHAWGLHHEHQNPKWWSETVTGVERAKFFFDETNFICENLADFDAQMVPYANEPDYVRRGHRNEICRDRDKASRSKFAGGFNYIPIDDAGMIDDGQSEPDWLSIMLYPSNAGGKTVGGVKQNVITKLNGDLIGPVSKPSKRDVQGLKKMYGVKTSFFGKILGDKSNPLKNIFDKIRKKDPDSGCSS</sequence>
<dbReference type="GO" id="GO:0008237">
    <property type="term" value="F:metallopeptidase activity"/>
    <property type="evidence" value="ECO:0007669"/>
    <property type="project" value="InterPro"/>
</dbReference>
<dbReference type="SUPFAM" id="SSF55486">
    <property type="entry name" value="Metalloproteases ('zincins'), catalytic domain"/>
    <property type="match status" value="1"/>
</dbReference>
<keyword evidence="2" id="KW-0732">Signal</keyword>
<dbReference type="EMBL" id="MU856921">
    <property type="protein sequence ID" value="KAK4154118.1"/>
    <property type="molecule type" value="Genomic_DNA"/>
</dbReference>
<dbReference type="InterPro" id="IPR024079">
    <property type="entry name" value="MetalloPept_cat_dom_sf"/>
</dbReference>
<gene>
    <name evidence="3" type="ORF">C8A00DRAFT_14756</name>
</gene>
<reference evidence="3" key="2">
    <citation type="submission" date="2023-05" db="EMBL/GenBank/DDBJ databases">
        <authorList>
            <consortium name="Lawrence Berkeley National Laboratory"/>
            <person name="Steindorff A."/>
            <person name="Hensen N."/>
            <person name="Bonometti L."/>
            <person name="Westerberg I."/>
            <person name="Brannstrom I.O."/>
            <person name="Guillou S."/>
            <person name="Cros-Aarteil S."/>
            <person name="Calhoun S."/>
            <person name="Haridas S."/>
            <person name="Kuo A."/>
            <person name="Mondo S."/>
            <person name="Pangilinan J."/>
            <person name="Riley R."/>
            <person name="Labutti K."/>
            <person name="Andreopoulos B."/>
            <person name="Lipzen A."/>
            <person name="Chen C."/>
            <person name="Yanf M."/>
            <person name="Daum C."/>
            <person name="Ng V."/>
            <person name="Clum A."/>
            <person name="Ohm R."/>
            <person name="Martin F."/>
            <person name="Silar P."/>
            <person name="Natvig D."/>
            <person name="Lalanne C."/>
            <person name="Gautier V."/>
            <person name="Ament-Velasquez S.L."/>
            <person name="Kruys A."/>
            <person name="Hutchinson M.I."/>
            <person name="Powell A.J."/>
            <person name="Barry K."/>
            <person name="Miller A.N."/>
            <person name="Grigoriev I.V."/>
            <person name="Debuchy R."/>
            <person name="Gladieux P."/>
            <person name="Thoren M.H."/>
            <person name="Johannesson H."/>
        </authorList>
    </citation>
    <scope>NUCLEOTIDE SEQUENCE</scope>
    <source>
        <strain evidence="3">CBS 538.74</strain>
    </source>
</reference>
<reference evidence="3" key="1">
    <citation type="journal article" date="2023" name="Mol. Phylogenet. Evol.">
        <title>Genome-scale phylogeny and comparative genomics of the fungal order Sordariales.</title>
        <authorList>
            <person name="Hensen N."/>
            <person name="Bonometti L."/>
            <person name="Westerberg I."/>
            <person name="Brannstrom I.O."/>
            <person name="Guillou S."/>
            <person name="Cros-Aarteil S."/>
            <person name="Calhoun S."/>
            <person name="Haridas S."/>
            <person name="Kuo A."/>
            <person name="Mondo S."/>
            <person name="Pangilinan J."/>
            <person name="Riley R."/>
            <person name="LaButti K."/>
            <person name="Andreopoulos B."/>
            <person name="Lipzen A."/>
            <person name="Chen C."/>
            <person name="Yan M."/>
            <person name="Daum C."/>
            <person name="Ng V."/>
            <person name="Clum A."/>
            <person name="Steindorff A."/>
            <person name="Ohm R.A."/>
            <person name="Martin F."/>
            <person name="Silar P."/>
            <person name="Natvig D.O."/>
            <person name="Lalanne C."/>
            <person name="Gautier V."/>
            <person name="Ament-Velasquez S.L."/>
            <person name="Kruys A."/>
            <person name="Hutchinson M.I."/>
            <person name="Powell A.J."/>
            <person name="Barry K."/>
            <person name="Miller A.N."/>
            <person name="Grigoriev I.V."/>
            <person name="Debuchy R."/>
            <person name="Gladieux P."/>
            <person name="Hiltunen Thoren M."/>
            <person name="Johannesson H."/>
        </authorList>
    </citation>
    <scope>NUCLEOTIDE SEQUENCE</scope>
    <source>
        <strain evidence="3">CBS 538.74</strain>
    </source>
</reference>
<dbReference type="AlphaFoldDB" id="A0AAN6ZXQ6"/>
<comment type="caution">
    <text evidence="3">The sequence shown here is derived from an EMBL/GenBank/DDBJ whole genome shotgun (WGS) entry which is preliminary data.</text>
</comment>
<feature type="chain" id="PRO_5042923927" evidence="2">
    <location>
        <begin position="21"/>
        <end position="397"/>
    </location>
</feature>
<feature type="signal peptide" evidence="2">
    <location>
        <begin position="1"/>
        <end position="20"/>
    </location>
</feature>
<evidence type="ECO:0000256" key="1">
    <source>
        <dbReference type="SAM" id="MobiDB-lite"/>
    </source>
</evidence>
<organism evidence="3 4">
    <name type="scientific">Chaetomidium leptoderma</name>
    <dbReference type="NCBI Taxonomy" id="669021"/>
    <lineage>
        <taxon>Eukaryota</taxon>
        <taxon>Fungi</taxon>
        <taxon>Dikarya</taxon>
        <taxon>Ascomycota</taxon>
        <taxon>Pezizomycotina</taxon>
        <taxon>Sordariomycetes</taxon>
        <taxon>Sordariomycetidae</taxon>
        <taxon>Sordariales</taxon>
        <taxon>Chaetomiaceae</taxon>
        <taxon>Chaetomidium</taxon>
    </lineage>
</organism>
<protein>
    <submittedName>
        <fullName evidence="3">Uncharacterized protein</fullName>
    </submittedName>
</protein>
<evidence type="ECO:0000256" key="2">
    <source>
        <dbReference type="SAM" id="SignalP"/>
    </source>
</evidence>
<evidence type="ECO:0000313" key="3">
    <source>
        <dbReference type="EMBL" id="KAK4154118.1"/>
    </source>
</evidence>
<evidence type="ECO:0000313" key="4">
    <source>
        <dbReference type="Proteomes" id="UP001302745"/>
    </source>
</evidence>
<dbReference type="Proteomes" id="UP001302745">
    <property type="component" value="Unassembled WGS sequence"/>
</dbReference>
<keyword evidence="4" id="KW-1185">Reference proteome</keyword>